<dbReference type="InterPro" id="IPR014776">
    <property type="entry name" value="4pyrrole_Mease_sub2"/>
</dbReference>
<dbReference type="Gene3D" id="3.30.950.10">
    <property type="entry name" value="Methyltransferase, Cobalt-precorrin-4 Transmethylase, Domain 2"/>
    <property type="match status" value="1"/>
</dbReference>
<dbReference type="PANTHER" id="PTHR46111">
    <property type="entry name" value="RIBOSOMAL RNA SMALL SUBUNIT METHYLTRANSFERASE I"/>
    <property type="match status" value="1"/>
</dbReference>
<evidence type="ECO:0000256" key="3">
    <source>
        <dbReference type="ARBA" id="ARBA00022603"/>
    </source>
</evidence>
<gene>
    <name evidence="7" type="ORF">BE18_17600</name>
</gene>
<evidence type="ECO:0000256" key="4">
    <source>
        <dbReference type="ARBA" id="ARBA00022679"/>
    </source>
</evidence>
<feature type="domain" description="Tetrapyrrole methylase" evidence="6">
    <location>
        <begin position="2"/>
        <end position="127"/>
    </location>
</feature>
<evidence type="ECO:0000256" key="5">
    <source>
        <dbReference type="ARBA" id="ARBA00022691"/>
    </source>
</evidence>
<dbReference type="Pfam" id="PF00590">
    <property type="entry name" value="TP_methylase"/>
    <property type="match status" value="1"/>
</dbReference>
<dbReference type="GO" id="GO:0008168">
    <property type="term" value="F:methyltransferase activity"/>
    <property type="evidence" value="ECO:0007669"/>
    <property type="project" value="UniProtKB-KW"/>
</dbReference>
<dbReference type="GO" id="GO:0032259">
    <property type="term" value="P:methylation"/>
    <property type="evidence" value="ECO:0007669"/>
    <property type="project" value="UniProtKB-KW"/>
</dbReference>
<accession>A0A150SRZ9</accession>
<reference evidence="7 8" key="1">
    <citation type="submission" date="2014-02" db="EMBL/GenBank/DDBJ databases">
        <title>The small core and large imbalanced accessory genome model reveals a collaborative survival strategy of Sorangium cellulosum strains in nature.</title>
        <authorList>
            <person name="Han K."/>
            <person name="Peng R."/>
            <person name="Blom J."/>
            <person name="Li Y.-Z."/>
        </authorList>
    </citation>
    <scope>NUCLEOTIDE SEQUENCE [LARGE SCALE GENOMIC DNA]</scope>
    <source>
        <strain evidence="7 8">So0149</strain>
    </source>
</reference>
<proteinExistence type="predicted"/>
<keyword evidence="5" id="KW-0949">S-adenosyl-L-methionine</keyword>
<comment type="caution">
    <text evidence="7">The sequence shown here is derived from an EMBL/GenBank/DDBJ whole genome shotgun (WGS) entry which is preliminary data.</text>
</comment>
<organism evidence="7 8">
    <name type="scientific">Sorangium cellulosum</name>
    <name type="common">Polyangium cellulosum</name>
    <dbReference type="NCBI Taxonomy" id="56"/>
    <lineage>
        <taxon>Bacteria</taxon>
        <taxon>Pseudomonadati</taxon>
        <taxon>Myxococcota</taxon>
        <taxon>Polyangia</taxon>
        <taxon>Polyangiales</taxon>
        <taxon>Polyangiaceae</taxon>
        <taxon>Sorangium</taxon>
    </lineage>
</organism>
<dbReference type="EMBL" id="JEMC01001668">
    <property type="protein sequence ID" value="KYF95203.1"/>
    <property type="molecule type" value="Genomic_DNA"/>
</dbReference>
<dbReference type="InterPro" id="IPR035996">
    <property type="entry name" value="4pyrrol_Methylase_sf"/>
</dbReference>
<keyword evidence="2" id="KW-0698">rRNA processing</keyword>
<keyword evidence="3 7" id="KW-0489">Methyltransferase</keyword>
<evidence type="ECO:0000256" key="2">
    <source>
        <dbReference type="ARBA" id="ARBA00022552"/>
    </source>
</evidence>
<keyword evidence="4" id="KW-0808">Transferase</keyword>
<dbReference type="SUPFAM" id="SSF53790">
    <property type="entry name" value="Tetrapyrrole methylase"/>
    <property type="match status" value="1"/>
</dbReference>
<dbReference type="InterPro" id="IPR014777">
    <property type="entry name" value="4pyrrole_Mease_sub1"/>
</dbReference>
<dbReference type="GO" id="GO:0006364">
    <property type="term" value="P:rRNA processing"/>
    <property type="evidence" value="ECO:0007669"/>
    <property type="project" value="UniProtKB-KW"/>
</dbReference>
<dbReference type="AlphaFoldDB" id="A0A150SRZ9"/>
<evidence type="ECO:0000256" key="1">
    <source>
        <dbReference type="ARBA" id="ARBA00022490"/>
    </source>
</evidence>
<feature type="non-terminal residue" evidence="7">
    <location>
        <position position="1"/>
    </location>
</feature>
<dbReference type="InterPro" id="IPR008189">
    <property type="entry name" value="rRNA_ssu_MeTfrase_I"/>
</dbReference>
<keyword evidence="1" id="KW-0963">Cytoplasm</keyword>
<sequence>IAFMTDAGTPVVSDPGTALVRAAKDAGARVVAIPGPSAVMAAVSASGLVTGGFRFVGFLPRGGRERREALALVTSTPEAVVLFESPRRFRETLAELAERMRGRRAVVARELTKVHEEILGGTVEELAALEREWLGEITLVLAPAEPAAEGARPSDEELDARIDRELAQGRRAKHIAEELSVELGLPRRELYARAVARRGAPRE</sequence>
<evidence type="ECO:0000259" key="6">
    <source>
        <dbReference type="Pfam" id="PF00590"/>
    </source>
</evidence>
<evidence type="ECO:0000313" key="7">
    <source>
        <dbReference type="EMBL" id="KYF95203.1"/>
    </source>
</evidence>
<protein>
    <submittedName>
        <fullName evidence="7">Tetrapyrrole methylase</fullName>
    </submittedName>
</protein>
<dbReference type="PIRSF" id="PIRSF005917">
    <property type="entry name" value="MTase_YraL"/>
    <property type="match status" value="1"/>
</dbReference>
<dbReference type="Proteomes" id="UP000075515">
    <property type="component" value="Unassembled WGS sequence"/>
</dbReference>
<dbReference type="PANTHER" id="PTHR46111:SF1">
    <property type="entry name" value="RIBOSOMAL RNA SMALL SUBUNIT METHYLTRANSFERASE I"/>
    <property type="match status" value="1"/>
</dbReference>
<name>A0A150SRZ9_SORCE</name>
<dbReference type="Gene3D" id="3.40.1010.10">
    <property type="entry name" value="Cobalt-precorrin-4 Transmethylase, Domain 1"/>
    <property type="match status" value="1"/>
</dbReference>
<dbReference type="InterPro" id="IPR000878">
    <property type="entry name" value="4pyrrol_Mease"/>
</dbReference>
<evidence type="ECO:0000313" key="8">
    <source>
        <dbReference type="Proteomes" id="UP000075515"/>
    </source>
</evidence>